<protein>
    <submittedName>
        <fullName evidence="1">Uncharacterized protein</fullName>
    </submittedName>
</protein>
<reference evidence="1 2" key="1">
    <citation type="submission" date="2019-04" db="EMBL/GenBank/DDBJ databases">
        <title>Niastella caeni sp. nov., isolated from activated sludge.</title>
        <authorList>
            <person name="Sheng M."/>
        </authorList>
    </citation>
    <scope>NUCLEOTIDE SEQUENCE [LARGE SCALE GENOMIC DNA]</scope>
    <source>
        <strain evidence="1 2">HX-2-15</strain>
    </source>
</reference>
<dbReference type="EMBL" id="STFF01000007">
    <property type="protein sequence ID" value="THU34881.1"/>
    <property type="molecule type" value="Genomic_DNA"/>
</dbReference>
<comment type="caution">
    <text evidence="1">The sequence shown here is derived from an EMBL/GenBank/DDBJ whole genome shotgun (WGS) entry which is preliminary data.</text>
</comment>
<dbReference type="AlphaFoldDB" id="A0A4S8HJU1"/>
<keyword evidence="2" id="KW-1185">Reference proteome</keyword>
<name>A0A4S8HJU1_9BACT</name>
<accession>A0A4S8HJU1</accession>
<evidence type="ECO:0000313" key="2">
    <source>
        <dbReference type="Proteomes" id="UP000306918"/>
    </source>
</evidence>
<gene>
    <name evidence="1" type="ORF">FAM09_23090</name>
</gene>
<sequence>MLQSTDEVILRMAWKRLWTPDTLYYLPNVMANGVQSGSFTIPPLEGSPIDKLGPIQLFKNDVLGYISLIMENSRINGLPSIADRGLTYDDSTHTLTLSVAFDQLLYRGNYEVDSGGVTGCAIAAANNILNMFNSVNFGNNDDNIDLAYQYRDTLSKPDNPNGNVLVDIFYNQNNTLNTIVMAENAEINGQPNPANGFFQDRWLHEKTGDKDTSFFMKQTSEAANNPDNQGTGFNDDDYNGHGFYMTYALTVEALELIKLGDPRGQELYDALYNSPSADVKSKAGSDSSIMDEAEAYYGDSINNFMEYVQKGGSVSLSGEERDASIKHKAGLREQAKAKVERDYQDWIANNRYEEYNKKSTQFASVNDVVQVTGYFSDTFDSPAVTITATVKTVDGNLVVTINEIDADIPQLHVILYPDIASDLNTEVQNMVANASFLINLLKNNIEGGLNSDDVKNYLSDRFNQAIEEIFG</sequence>
<evidence type="ECO:0000313" key="1">
    <source>
        <dbReference type="EMBL" id="THU34881.1"/>
    </source>
</evidence>
<dbReference type="RefSeq" id="WP_136579524.1">
    <property type="nucleotide sequence ID" value="NZ_STFF01000007.1"/>
</dbReference>
<dbReference type="Proteomes" id="UP000306918">
    <property type="component" value="Unassembled WGS sequence"/>
</dbReference>
<proteinExistence type="predicted"/>
<dbReference type="OrthoDB" id="9818623at2"/>
<organism evidence="1 2">
    <name type="scientific">Niastella caeni</name>
    <dbReference type="NCBI Taxonomy" id="2569763"/>
    <lineage>
        <taxon>Bacteria</taxon>
        <taxon>Pseudomonadati</taxon>
        <taxon>Bacteroidota</taxon>
        <taxon>Chitinophagia</taxon>
        <taxon>Chitinophagales</taxon>
        <taxon>Chitinophagaceae</taxon>
        <taxon>Niastella</taxon>
    </lineage>
</organism>